<dbReference type="OrthoDB" id="8530571at2"/>
<evidence type="ECO:0000256" key="2">
    <source>
        <dbReference type="ARBA" id="ARBA00009810"/>
    </source>
</evidence>
<name>W0V630_9BURK</name>
<dbReference type="RefSeq" id="WP_081905349.1">
    <property type="nucleotide sequence ID" value="NZ_BCTH01000033.1"/>
</dbReference>
<accession>W0V630</accession>
<evidence type="ECO:0000256" key="7">
    <source>
        <dbReference type="ARBA" id="ARBA00023136"/>
    </source>
</evidence>
<dbReference type="Pfam" id="PF07715">
    <property type="entry name" value="Plug"/>
    <property type="match status" value="1"/>
</dbReference>
<keyword evidence="5 10" id="KW-0812">Transmembrane</keyword>
<dbReference type="AlphaFoldDB" id="W0V630"/>
<keyword evidence="12" id="KW-0732">Signal</keyword>
<dbReference type="GO" id="GO:0009279">
    <property type="term" value="C:cell outer membrane"/>
    <property type="evidence" value="ECO:0007669"/>
    <property type="project" value="UniProtKB-SubCell"/>
</dbReference>
<dbReference type="Pfam" id="PF00593">
    <property type="entry name" value="TonB_dep_Rec_b-barrel"/>
    <property type="match status" value="1"/>
</dbReference>
<sequence>MSKQLILKKSVIAVALTLVSSQFFPAYAQSSAQAENKGGVEKVVVTGSNIKRGADQETSSPVQVISREEITAIGASTVKDILDTLTANTGALTDLGGGNSFASGASGVSLRNLGKGSTLTLLNGRRISNYGFADGGQETFVNIDTLPTEIIDRIEVLLDGASAIYGSDAVAGVINVITKREFQGVTLKGGARQSLVNSVMNKDQTASITAGIGDLRTDGYNVFGNLEAFHRSPYSDRAIEKSVPSWYTDYVNPSFGVKSSYSYPGNYVGRYPANYADPALAGKSFNTPAPGCAPENITGGLCRFDQYDRLGAHAEAKRYNFFGGGRLNLSNGMQAFSEVTYSDTTTSYYNAPPIMQYTGSASTWYSVKDQALKSFTEPRLPVGHPNNPYSFPVELRYRYADDPNMFKSVAHAKQYRVMVGLEGSDYGWDWNTAVGAMASTADNQIRGPKHAANYLAAVLSGEYKFGGQNSAELLNRMFPTVVFGGETKQVFIDARATRELMALPGGPLSLAIGGDFRTDKFNAYVSDNIANAEIVGYGAINVEGSRHMSAAYAELNAPLTKALEVNGAVRVDKVGQTETSIVPKVGMRFEVTRGLILRGTVAQGFRAPNAAETGKVALSAFQNSIQDPKRCATAQAMYAVLNASSNPLDKADALRVRDSLGCATSFAVSTDGNAGLAPEKSKSYNFGVVLEPTRDLTLTLDYYRIERRNEIGTKSVDQVLSSEDGVPGSVQRAPVSADDQAVAARVKELSGKDLQFSVGRVSALSQRYENLNKTRVSGLDMELTHRWNLGSAGRLSSSIRANYQLDYRSWDTVTNDYTENLVGTYENYRYNIRATSNWKKGAWNVGGALTYLPGTKLITDKYDQRYTAQGCEDRNFPADYCKLDKDYVVDANLSYAGFKNSTILFYINNVFNRAAVVDLRASTSIPPVRGRTARVAYEYKF</sequence>
<evidence type="ECO:0000259" key="13">
    <source>
        <dbReference type="Pfam" id="PF00593"/>
    </source>
</evidence>
<keyword evidence="6 11" id="KW-0798">TonB box</keyword>
<reference evidence="15 16" key="1">
    <citation type="journal article" date="2015" name="Genome Announc.">
        <title>Genome Sequence of Mushroom Soft-Rot Pathogen Janthinobacterium agaricidamnosum.</title>
        <authorList>
            <person name="Graupner K."/>
            <person name="Lackner G."/>
            <person name="Hertweck C."/>
        </authorList>
    </citation>
    <scope>NUCLEOTIDE SEQUENCE [LARGE SCALE GENOMIC DNA]</scope>
    <source>
        <strain evidence="16">NBRC 102515 / DSM 9628</strain>
    </source>
</reference>
<evidence type="ECO:0000313" key="15">
    <source>
        <dbReference type="EMBL" id="CDG83040.1"/>
    </source>
</evidence>
<dbReference type="PANTHER" id="PTHR47234">
    <property type="match status" value="1"/>
</dbReference>
<evidence type="ECO:0000256" key="4">
    <source>
        <dbReference type="ARBA" id="ARBA00022452"/>
    </source>
</evidence>
<keyword evidence="3 10" id="KW-0813">Transport</keyword>
<keyword evidence="16" id="KW-1185">Reference proteome</keyword>
<keyword evidence="8 15" id="KW-0675">Receptor</keyword>
<gene>
    <name evidence="15" type="ORF">GJA_2409</name>
</gene>
<organism evidence="15 16">
    <name type="scientific">Janthinobacterium agaricidamnosum NBRC 102515 = DSM 9628</name>
    <dbReference type="NCBI Taxonomy" id="1349767"/>
    <lineage>
        <taxon>Bacteria</taxon>
        <taxon>Pseudomonadati</taxon>
        <taxon>Pseudomonadota</taxon>
        <taxon>Betaproteobacteria</taxon>
        <taxon>Burkholderiales</taxon>
        <taxon>Oxalobacteraceae</taxon>
        <taxon>Janthinobacterium</taxon>
    </lineage>
</organism>
<evidence type="ECO:0000256" key="5">
    <source>
        <dbReference type="ARBA" id="ARBA00022692"/>
    </source>
</evidence>
<dbReference type="PANTHER" id="PTHR47234:SF1">
    <property type="entry name" value="TONB-DEPENDENT RECEPTOR"/>
    <property type="match status" value="1"/>
</dbReference>
<protein>
    <submittedName>
        <fullName evidence="15">TonB-dependent Receptor Plug domain protein</fullName>
    </submittedName>
</protein>
<dbReference type="InterPro" id="IPR039426">
    <property type="entry name" value="TonB-dep_rcpt-like"/>
</dbReference>
<evidence type="ECO:0000256" key="8">
    <source>
        <dbReference type="ARBA" id="ARBA00023170"/>
    </source>
</evidence>
<evidence type="ECO:0000256" key="1">
    <source>
        <dbReference type="ARBA" id="ARBA00004571"/>
    </source>
</evidence>
<keyword evidence="9 10" id="KW-0998">Cell outer membrane</keyword>
<evidence type="ECO:0000259" key="14">
    <source>
        <dbReference type="Pfam" id="PF07715"/>
    </source>
</evidence>
<dbReference type="Gene3D" id="2.40.170.20">
    <property type="entry name" value="TonB-dependent receptor, beta-barrel domain"/>
    <property type="match status" value="1"/>
</dbReference>
<dbReference type="InterPro" id="IPR036942">
    <property type="entry name" value="Beta-barrel_TonB_sf"/>
</dbReference>
<evidence type="ECO:0000256" key="12">
    <source>
        <dbReference type="SAM" id="SignalP"/>
    </source>
</evidence>
<evidence type="ECO:0000256" key="11">
    <source>
        <dbReference type="RuleBase" id="RU003357"/>
    </source>
</evidence>
<evidence type="ECO:0000256" key="6">
    <source>
        <dbReference type="ARBA" id="ARBA00023077"/>
    </source>
</evidence>
<dbReference type="STRING" id="1349767.GJA_2409"/>
<feature type="chain" id="PRO_5004798106" evidence="12">
    <location>
        <begin position="29"/>
        <end position="941"/>
    </location>
</feature>
<evidence type="ECO:0000256" key="3">
    <source>
        <dbReference type="ARBA" id="ARBA00022448"/>
    </source>
</evidence>
<comment type="subcellular location">
    <subcellularLocation>
        <location evidence="1 10">Cell outer membrane</location>
        <topology evidence="1 10">Multi-pass membrane protein</topology>
    </subcellularLocation>
</comment>
<dbReference type="InterPro" id="IPR037066">
    <property type="entry name" value="Plug_dom_sf"/>
</dbReference>
<dbReference type="eggNOG" id="COG4206">
    <property type="taxonomic scope" value="Bacteria"/>
</dbReference>
<evidence type="ECO:0000256" key="10">
    <source>
        <dbReference type="PROSITE-ProRule" id="PRU01360"/>
    </source>
</evidence>
<comment type="similarity">
    <text evidence="2 10 11">Belongs to the TonB-dependent receptor family.</text>
</comment>
<evidence type="ECO:0000313" key="16">
    <source>
        <dbReference type="Proteomes" id="UP000027604"/>
    </source>
</evidence>
<evidence type="ECO:0000256" key="9">
    <source>
        <dbReference type="ARBA" id="ARBA00023237"/>
    </source>
</evidence>
<dbReference type="SUPFAM" id="SSF56935">
    <property type="entry name" value="Porins"/>
    <property type="match status" value="1"/>
</dbReference>
<proteinExistence type="inferred from homology"/>
<feature type="domain" description="TonB-dependent receptor plug" evidence="14">
    <location>
        <begin position="56"/>
        <end position="173"/>
    </location>
</feature>
<dbReference type="Gene3D" id="2.170.130.10">
    <property type="entry name" value="TonB-dependent receptor, plug domain"/>
    <property type="match status" value="1"/>
</dbReference>
<feature type="signal peptide" evidence="12">
    <location>
        <begin position="1"/>
        <end position="28"/>
    </location>
</feature>
<dbReference type="InterPro" id="IPR012910">
    <property type="entry name" value="Plug_dom"/>
</dbReference>
<dbReference type="InterPro" id="IPR000531">
    <property type="entry name" value="Beta-barrel_TonB"/>
</dbReference>
<feature type="domain" description="TonB-dependent receptor-like beta-barrel" evidence="13">
    <location>
        <begin position="386"/>
        <end position="910"/>
    </location>
</feature>
<dbReference type="KEGG" id="jag:GJA_2409"/>
<keyword evidence="4 10" id="KW-1134">Transmembrane beta strand</keyword>
<dbReference type="HOGENOM" id="CLU_010745_0_1_4"/>
<keyword evidence="7 10" id="KW-0472">Membrane</keyword>
<dbReference type="PROSITE" id="PS52016">
    <property type="entry name" value="TONB_DEPENDENT_REC_3"/>
    <property type="match status" value="1"/>
</dbReference>
<dbReference type="EMBL" id="HG322949">
    <property type="protein sequence ID" value="CDG83040.1"/>
    <property type="molecule type" value="Genomic_DNA"/>
</dbReference>
<dbReference type="Proteomes" id="UP000027604">
    <property type="component" value="Chromosome I"/>
</dbReference>
<dbReference type="PATRIC" id="fig|1349767.4.peg.4153"/>